<dbReference type="PANTHER" id="PTHR15728:SF0">
    <property type="entry name" value="PAN2-PAN3 DEADENYLATION COMPLEX CATALYTIC SUBUNIT PAN2"/>
    <property type="match status" value="1"/>
</dbReference>
<feature type="compositionally biased region" description="Basic and acidic residues" evidence="1">
    <location>
        <begin position="1105"/>
        <end position="1122"/>
    </location>
</feature>
<feature type="region of interest" description="Disordered" evidence="1">
    <location>
        <begin position="574"/>
        <end position="597"/>
    </location>
</feature>
<dbReference type="Gene3D" id="2.130.10.10">
    <property type="entry name" value="YVTN repeat-like/Quinoprotein amine dehydrogenase"/>
    <property type="match status" value="1"/>
</dbReference>
<dbReference type="GO" id="GO:0003676">
    <property type="term" value="F:nucleic acid binding"/>
    <property type="evidence" value="ECO:0007669"/>
    <property type="project" value="InterPro"/>
</dbReference>
<dbReference type="SUPFAM" id="SSF53098">
    <property type="entry name" value="Ribonuclease H-like"/>
    <property type="match status" value="1"/>
</dbReference>
<feature type="domain" description="Exonuclease" evidence="2">
    <location>
        <begin position="1313"/>
        <end position="1495"/>
    </location>
</feature>
<dbReference type="CDD" id="cd06143">
    <property type="entry name" value="PAN2_exo"/>
    <property type="match status" value="1"/>
</dbReference>
<feature type="compositionally biased region" description="Basic and acidic residues" evidence="1">
    <location>
        <begin position="875"/>
        <end position="886"/>
    </location>
</feature>
<dbReference type="InterPro" id="IPR028881">
    <property type="entry name" value="PAN2_UCH_dom"/>
</dbReference>
<feature type="compositionally biased region" description="Basic and acidic residues" evidence="1">
    <location>
        <begin position="1157"/>
        <end position="1181"/>
    </location>
</feature>
<feature type="region of interest" description="Disordered" evidence="1">
    <location>
        <begin position="861"/>
        <end position="889"/>
    </location>
</feature>
<dbReference type="GO" id="GO:0004535">
    <property type="term" value="F:poly(A)-specific ribonuclease activity"/>
    <property type="evidence" value="ECO:0007669"/>
    <property type="project" value="TreeGrafter"/>
</dbReference>
<dbReference type="Gene3D" id="3.90.70.10">
    <property type="entry name" value="Cysteine proteinases"/>
    <property type="match status" value="2"/>
</dbReference>
<dbReference type="Gene3D" id="3.30.420.10">
    <property type="entry name" value="Ribonuclease H-like superfamily/Ribonuclease H"/>
    <property type="match status" value="1"/>
</dbReference>
<dbReference type="SUPFAM" id="SSF50978">
    <property type="entry name" value="WD40 repeat-like"/>
    <property type="match status" value="1"/>
</dbReference>
<gene>
    <name evidence="3" type="ORF">CVIRNUC_011186</name>
</gene>
<feature type="compositionally biased region" description="Polar residues" evidence="1">
    <location>
        <begin position="963"/>
        <end position="981"/>
    </location>
</feature>
<dbReference type="Proteomes" id="UP001314263">
    <property type="component" value="Unassembled WGS sequence"/>
</dbReference>
<organism evidence="3 4">
    <name type="scientific">Coccomyxa viridis</name>
    <dbReference type="NCBI Taxonomy" id="1274662"/>
    <lineage>
        <taxon>Eukaryota</taxon>
        <taxon>Viridiplantae</taxon>
        <taxon>Chlorophyta</taxon>
        <taxon>core chlorophytes</taxon>
        <taxon>Trebouxiophyceae</taxon>
        <taxon>Trebouxiophyceae incertae sedis</taxon>
        <taxon>Coccomyxaceae</taxon>
        <taxon>Coccomyxa</taxon>
    </lineage>
</organism>
<sequence length="1522" mass="163476">MLELQDSNMLSGALYKAAPIHPALKESVTCTAFSVEQELVWAGTANGGLFALQCPDLQNYSHARAHKQPTLDVVAHGEGALSASADWIRYHSTGSAPRLTVTAEEAEADAYTAVCLEPYSRTRVLAGFSSAAGQDAASETAALGGIAIIDVGTERLVSKGSVAEVPCILRAPAARGLVAVGLTSGGVALIDPRASMAAQHSTAAHSAGLADVDVRGDMLATCGYGTRQGQIISDSYVKVYDLRSVPRMTSSFAFNSGPTLLKFHPKLSSTLLVASARGVFTLADAGGATYSRYEQLEAQQDSIACADMSPSGEEIIFCSAGGYLHLWALSAEPRVSQLSQALEAVPRLPGAPAAALGEADSFALAAVYPPEQGRPLSDAKRHECEWKLLPPRKVHPDVLQSLKQVDFVGHAQNPFFKRGLPKGEASRLAASLQHLRVAPKTEDRPPSRDGSRLERAAAGLTGLPEMYHQVKMRALHSSRFEGFDFERHNPTRFAGLENEIANCYANALLQVLFFIPGMRQIMLEVQPDAAEEFSLLDETALLFRMLLAGGPEACQATNLLRALRQNRGAAALGLLETHEQRSGENTDIEVETNKDRQLQRRVQSLQRFLMARLKAELAQRPPPQPPSPGDSSQTDRGGKDAEASKDLVQKLEQLFALSVHQKIQCVGRETASKVEESTSYQVELKYPAAAERPAQTARQAQPLSFRPGEAPKQAAELPQWAPDQARRSFSEVLASSLKVENRMRAWYDAALGYQPVQQTRLPKTLPKVMVLSCGLLDVMDLIWWQPYHTPLERGGSRRHSSAWLPGAIEITSDPDKAEVAVREADSASDLATSAASAAEEAVSGAETRAVYELTALVAHITGAGEEPERPKRRRERGDPDEPEGHIVAHIKVPGCYLRAGRGYQPDSAQASSPGQSPLSFSGARRAPSARFRPSPLQSSGARPSPDEPPKGSSAAQKEKSENSVHSMSPTEQSMKASSEAQNIDAEPPCASAPAASTEANKDEPDGLPEQSMRAENSSSARQEEDSSAQHGASSNGVQEGRLPHLAGLSLADIDSTGPNIQQEQEHSTEAGSQPHRPSSPGSEGQYHAELNSDASAALPGEAAEAAEHAAPEEAAVAERAEHAAAAIAAEGLELDRSSEPAAIAAARSGSLAPGDGEEYRRQSMDSRRSEQLSRSIADEGTGRVPADVSISSPPEPNLPSLRPISVQRVPSARMNRPGAPQWLLFNDISVSPASASEVTQLYGVHKIPCLLYYTQVSSLDADAAANPQAPAPVITFEAFQTLCSASALQHPGVRLNPPTFSPLGPDEAPKAGTLLAIDTEFVAHSPPDKVFKGGVEIETRPSRLGLGRVSVVRGEGRLTGEPCIDDYIRATEPIFDYMTKWSGLVPGDLDPAASPHHLTTLKKAYLKLRYLVDVGCIFVGHGLKKDFRMLNILVPPAQVVDTVELFHFKRQRKLSLRFLAGFLLGVGIQKDTHDSIVDARTALQLFQVYEKLNAEGRFQEKLLEMYRWGKVNGWDAAPSAVQ</sequence>
<feature type="compositionally biased region" description="Low complexity" evidence="1">
    <location>
        <begin position="1094"/>
        <end position="1103"/>
    </location>
</feature>
<dbReference type="Pfam" id="PF13423">
    <property type="entry name" value="UCH_1"/>
    <property type="match status" value="1"/>
</dbReference>
<dbReference type="GO" id="GO:0000932">
    <property type="term" value="C:P-body"/>
    <property type="evidence" value="ECO:0007669"/>
    <property type="project" value="TreeGrafter"/>
</dbReference>
<feature type="compositionally biased region" description="Polar residues" evidence="1">
    <location>
        <begin position="1028"/>
        <end position="1037"/>
    </location>
</feature>
<dbReference type="GO" id="GO:0000289">
    <property type="term" value="P:nuclear-transcribed mRNA poly(A) tail shortening"/>
    <property type="evidence" value="ECO:0007669"/>
    <property type="project" value="TreeGrafter"/>
</dbReference>
<dbReference type="FunFam" id="3.30.420.10:FF:000175">
    <property type="entry name" value="RNA exonuclease 5"/>
    <property type="match status" value="1"/>
</dbReference>
<feature type="compositionally biased region" description="Low complexity" evidence="1">
    <location>
        <begin position="919"/>
        <end position="935"/>
    </location>
</feature>
<dbReference type="EMBL" id="CAUYUE010000018">
    <property type="protein sequence ID" value="CAK0787964.1"/>
    <property type="molecule type" value="Genomic_DNA"/>
</dbReference>
<evidence type="ECO:0000313" key="3">
    <source>
        <dbReference type="EMBL" id="CAK0787964.1"/>
    </source>
</evidence>
<evidence type="ECO:0000256" key="1">
    <source>
        <dbReference type="SAM" id="MobiDB-lite"/>
    </source>
</evidence>
<evidence type="ECO:0000259" key="2">
    <source>
        <dbReference type="SMART" id="SM00479"/>
    </source>
</evidence>
<protein>
    <recommendedName>
        <fullName evidence="2">Exonuclease domain-containing protein</fullName>
    </recommendedName>
</protein>
<dbReference type="InterPro" id="IPR015943">
    <property type="entry name" value="WD40/YVTN_repeat-like_dom_sf"/>
</dbReference>
<name>A0AAV1IKX0_9CHLO</name>
<dbReference type="PANTHER" id="PTHR15728">
    <property type="entry name" value="DEADENYLATION COMPLEX CATALYTIC SUBUNIT PAN2"/>
    <property type="match status" value="1"/>
</dbReference>
<dbReference type="InterPro" id="IPR036397">
    <property type="entry name" value="RNaseH_sf"/>
</dbReference>
<dbReference type="SMART" id="SM00479">
    <property type="entry name" value="EXOIII"/>
    <property type="match status" value="1"/>
</dbReference>
<feature type="compositionally biased region" description="Low complexity" evidence="1">
    <location>
        <begin position="985"/>
        <end position="998"/>
    </location>
</feature>
<dbReference type="Pfam" id="PF20770">
    <property type="entry name" value="PAN2_N"/>
    <property type="match status" value="1"/>
</dbReference>
<feature type="region of interest" description="Disordered" evidence="1">
    <location>
        <begin position="1145"/>
        <end position="1203"/>
    </location>
</feature>
<dbReference type="InterPro" id="IPR050785">
    <property type="entry name" value="PAN2-PAN3_catalytic_subunit"/>
</dbReference>
<dbReference type="InterPro" id="IPR036322">
    <property type="entry name" value="WD40_repeat_dom_sf"/>
</dbReference>
<evidence type="ECO:0000313" key="4">
    <source>
        <dbReference type="Proteomes" id="UP001314263"/>
    </source>
</evidence>
<dbReference type="GO" id="GO:0031251">
    <property type="term" value="C:PAN complex"/>
    <property type="evidence" value="ECO:0007669"/>
    <property type="project" value="TreeGrafter"/>
</dbReference>
<accession>A0AAV1IKX0</accession>
<dbReference type="InterPro" id="IPR013520">
    <property type="entry name" value="Ribonucl_H"/>
</dbReference>
<feature type="compositionally biased region" description="Polar residues" evidence="1">
    <location>
        <begin position="906"/>
        <end position="918"/>
    </location>
</feature>
<keyword evidence="4" id="KW-1185">Reference proteome</keyword>
<proteinExistence type="predicted"/>
<feature type="region of interest" description="Disordered" evidence="1">
    <location>
        <begin position="617"/>
        <end position="642"/>
    </location>
</feature>
<dbReference type="Pfam" id="PF00929">
    <property type="entry name" value="RNase_T"/>
    <property type="match status" value="1"/>
</dbReference>
<feature type="region of interest" description="Disordered" evidence="1">
    <location>
        <begin position="691"/>
        <end position="711"/>
    </location>
</feature>
<feature type="compositionally biased region" description="Polar residues" evidence="1">
    <location>
        <begin position="1069"/>
        <end position="1082"/>
    </location>
</feature>
<dbReference type="InterPro" id="IPR048841">
    <property type="entry name" value="PAN2_N"/>
</dbReference>
<feature type="region of interest" description="Disordered" evidence="1">
    <location>
        <begin position="903"/>
        <end position="1122"/>
    </location>
</feature>
<comment type="caution">
    <text evidence="3">The sequence shown here is derived from an EMBL/GenBank/DDBJ whole genome shotgun (WGS) entry which is preliminary data.</text>
</comment>
<reference evidence="3 4" key="1">
    <citation type="submission" date="2023-10" db="EMBL/GenBank/DDBJ databases">
        <authorList>
            <person name="Maclean D."/>
            <person name="Macfadyen A."/>
        </authorList>
    </citation>
    <scope>NUCLEOTIDE SEQUENCE [LARGE SCALE GENOMIC DNA]</scope>
</reference>
<dbReference type="SUPFAM" id="SSF54001">
    <property type="entry name" value="Cysteine proteinases"/>
    <property type="match status" value="1"/>
</dbReference>
<dbReference type="InterPro" id="IPR038765">
    <property type="entry name" value="Papain-like_cys_pep_sf"/>
</dbReference>
<dbReference type="InterPro" id="IPR012337">
    <property type="entry name" value="RNaseH-like_sf"/>
</dbReference>